<keyword evidence="11" id="KW-1185">Reference proteome</keyword>
<comment type="similarity">
    <text evidence="3">Belongs to the wax synthase family.</text>
</comment>
<dbReference type="InterPro" id="IPR044851">
    <property type="entry name" value="Wax_synthase"/>
</dbReference>
<dbReference type="OrthoDB" id="1077582at2759"/>
<evidence type="ECO:0000256" key="8">
    <source>
        <dbReference type="SAM" id="Phobius"/>
    </source>
</evidence>
<dbReference type="EMBL" id="GG704915">
    <property type="protein sequence ID" value="KJF61304.1"/>
    <property type="molecule type" value="Genomic_DNA"/>
</dbReference>
<evidence type="ECO:0000256" key="4">
    <source>
        <dbReference type="ARBA" id="ARBA00022679"/>
    </source>
</evidence>
<proteinExistence type="inferred from homology"/>
<dbReference type="InterPro" id="IPR032805">
    <property type="entry name" value="Wax_synthase_dom"/>
</dbReference>
<evidence type="ECO:0000313" key="10">
    <source>
        <dbReference type="EMBL" id="KJF61304.1"/>
    </source>
</evidence>
<keyword evidence="6 8" id="KW-1133">Transmembrane helix</keyword>
<keyword evidence="5 8" id="KW-0812">Transmembrane</keyword>
<dbReference type="Proteomes" id="UP000001261">
    <property type="component" value="Unassembled WGS sequence"/>
</dbReference>
<dbReference type="InParanoid" id="A0A0D8JW07"/>
<keyword evidence="7 8" id="KW-0472">Membrane</keyword>
<evidence type="ECO:0000256" key="7">
    <source>
        <dbReference type="ARBA" id="ARBA00023136"/>
    </source>
</evidence>
<dbReference type="KEGG" id="cim:CIMG_12261"/>
<dbReference type="GeneID" id="24164060"/>
<reference evidence="11" key="2">
    <citation type="journal article" date="2010" name="Genome Res.">
        <title>Population genomic sequencing of Coccidioides fungi reveals recent hybridization and transposon control.</title>
        <authorList>
            <person name="Neafsey D.E."/>
            <person name="Barker B.M."/>
            <person name="Sharpton T.J."/>
            <person name="Stajich J.E."/>
            <person name="Park D.J."/>
            <person name="Whiston E."/>
            <person name="Hung C.-Y."/>
            <person name="McMahan C."/>
            <person name="White J."/>
            <person name="Sykes S."/>
            <person name="Heiman D."/>
            <person name="Young S."/>
            <person name="Zeng Q."/>
            <person name="Abouelleil A."/>
            <person name="Aftuck L."/>
            <person name="Bessette D."/>
            <person name="Brown A."/>
            <person name="FitzGerald M."/>
            <person name="Lui A."/>
            <person name="Macdonald J.P."/>
            <person name="Priest M."/>
            <person name="Orbach M.J."/>
            <person name="Galgiani J.N."/>
            <person name="Kirkland T.N."/>
            <person name="Cole G.T."/>
            <person name="Birren B.W."/>
            <person name="Henn M.R."/>
            <person name="Taylor J.W."/>
            <person name="Rounsley S.D."/>
        </authorList>
    </citation>
    <scope>GENOME REANNOTATION</scope>
    <source>
        <strain evidence="11">RS</strain>
    </source>
</reference>
<feature type="transmembrane region" description="Helical" evidence="8">
    <location>
        <begin position="66"/>
        <end position="87"/>
    </location>
</feature>
<name>A0A0D8JW07_COCIM</name>
<evidence type="ECO:0000256" key="1">
    <source>
        <dbReference type="ARBA" id="ARBA00004141"/>
    </source>
</evidence>
<feature type="transmembrane region" description="Helical" evidence="8">
    <location>
        <begin position="12"/>
        <end position="31"/>
    </location>
</feature>
<protein>
    <recommendedName>
        <fullName evidence="9">Wax synthase domain-containing protein</fullName>
    </recommendedName>
</protein>
<evidence type="ECO:0000256" key="6">
    <source>
        <dbReference type="ARBA" id="ARBA00022989"/>
    </source>
</evidence>
<dbReference type="AlphaFoldDB" id="A0A0D8JW07"/>
<dbReference type="OMA" id="GRFWHRI"/>
<sequence>MISLISLLLNTFRPSLLFVASTIVTTGALHFPAKYHRVFLLPTWLLAAWSLFSIDSKKALGGIIGLDSYTAFTSTIFMLILPSILFMQKHSLVAKPDNTPAAASSSSVILRPNRHTISAACRIWNNPRHLKFRQPGPGSTPWRSLLFFTLRSGLKVAAIVIIDRMLVKKIQAHLFANSNVLDFTPDQLPIIRPLLGIRIDEEDVDPISRHQFLLRAFISVSWIWANFVFLESCHAILAIFFVAILRLDNPEDWPSLFGNIADAWTVRRFWGRFWHRIATPTLSQWTRIIIQRVLHLQLTTGVAKTVEAFGIFFLSGLAHALASWRTGEGFAHLDILFFCANFVVVAVEILVARLWKYAVKGTWIELELRRNSKLRVVGRILGLVWVFSWFFWMVPRWLYPKALRLSIKQALMIESLMLNAKS</sequence>
<reference evidence="11" key="1">
    <citation type="journal article" date="2009" name="Genome Res.">
        <title>Comparative genomic analyses of the human fungal pathogens Coccidioides and their relatives.</title>
        <authorList>
            <person name="Sharpton T.J."/>
            <person name="Stajich J.E."/>
            <person name="Rounsley S.D."/>
            <person name="Gardner M.J."/>
            <person name="Wortman J.R."/>
            <person name="Jordar V.S."/>
            <person name="Maiti R."/>
            <person name="Kodira C.D."/>
            <person name="Neafsey D.E."/>
            <person name="Zeng Q."/>
            <person name="Hung C.-Y."/>
            <person name="McMahan C."/>
            <person name="Muszewska A."/>
            <person name="Grynberg M."/>
            <person name="Mandel M.A."/>
            <person name="Kellner E.M."/>
            <person name="Barker B.M."/>
            <person name="Galgiani J.N."/>
            <person name="Orbach M.J."/>
            <person name="Kirkland T.N."/>
            <person name="Cole G.T."/>
            <person name="Henn M.R."/>
            <person name="Birren B.W."/>
            <person name="Taylor J.W."/>
        </authorList>
    </citation>
    <scope>NUCLEOTIDE SEQUENCE [LARGE SCALE GENOMIC DNA]</scope>
    <source>
        <strain evidence="11">RS</strain>
    </source>
</reference>
<dbReference type="PANTHER" id="PTHR31595:SF57">
    <property type="entry name" value="OS04G0481900 PROTEIN"/>
    <property type="match status" value="1"/>
</dbReference>
<evidence type="ECO:0000256" key="3">
    <source>
        <dbReference type="ARBA" id="ARBA00007282"/>
    </source>
</evidence>
<feature type="transmembrane region" description="Helical" evidence="8">
    <location>
        <begin position="376"/>
        <end position="394"/>
    </location>
</feature>
<dbReference type="VEuPathDB" id="FungiDB:CIMG_12261"/>
<comment type="pathway">
    <text evidence="2">Secondary metabolite biosynthesis.</text>
</comment>
<accession>A0A0D8JW07</accession>
<feature type="transmembrane region" description="Helical" evidence="8">
    <location>
        <begin position="335"/>
        <end position="355"/>
    </location>
</feature>
<evidence type="ECO:0000259" key="9">
    <source>
        <dbReference type="Pfam" id="PF13813"/>
    </source>
</evidence>
<dbReference type="RefSeq" id="XP_012213739.1">
    <property type="nucleotide sequence ID" value="XM_012358316.1"/>
</dbReference>
<evidence type="ECO:0000256" key="5">
    <source>
        <dbReference type="ARBA" id="ARBA00022692"/>
    </source>
</evidence>
<dbReference type="Pfam" id="PF13813">
    <property type="entry name" value="MBOAT_2"/>
    <property type="match status" value="1"/>
</dbReference>
<comment type="subcellular location">
    <subcellularLocation>
        <location evidence="1">Membrane</location>
        <topology evidence="1">Multi-pass membrane protein</topology>
    </subcellularLocation>
</comment>
<keyword evidence="4" id="KW-0808">Transferase</keyword>
<evidence type="ECO:0000313" key="11">
    <source>
        <dbReference type="Proteomes" id="UP000001261"/>
    </source>
</evidence>
<feature type="transmembrane region" description="Helical" evidence="8">
    <location>
        <begin position="216"/>
        <end position="245"/>
    </location>
</feature>
<dbReference type="GO" id="GO:0016020">
    <property type="term" value="C:membrane"/>
    <property type="evidence" value="ECO:0007669"/>
    <property type="project" value="UniProtKB-SubCell"/>
</dbReference>
<evidence type="ECO:0000256" key="2">
    <source>
        <dbReference type="ARBA" id="ARBA00005179"/>
    </source>
</evidence>
<dbReference type="PANTHER" id="PTHR31595">
    <property type="entry name" value="LONG-CHAIN-ALCOHOL O-FATTY-ACYLTRANSFERASE 3-RELATED"/>
    <property type="match status" value="1"/>
</dbReference>
<gene>
    <name evidence="10" type="ORF">CIMG_12261</name>
</gene>
<dbReference type="GO" id="GO:0008374">
    <property type="term" value="F:O-acyltransferase activity"/>
    <property type="evidence" value="ECO:0007669"/>
    <property type="project" value="InterPro"/>
</dbReference>
<organism evidence="10 11">
    <name type="scientific">Coccidioides immitis (strain RS)</name>
    <name type="common">Valley fever fungus</name>
    <dbReference type="NCBI Taxonomy" id="246410"/>
    <lineage>
        <taxon>Eukaryota</taxon>
        <taxon>Fungi</taxon>
        <taxon>Dikarya</taxon>
        <taxon>Ascomycota</taxon>
        <taxon>Pezizomycotina</taxon>
        <taxon>Eurotiomycetes</taxon>
        <taxon>Eurotiomycetidae</taxon>
        <taxon>Onygenales</taxon>
        <taxon>Onygenaceae</taxon>
        <taxon>Coccidioides</taxon>
    </lineage>
</organism>
<feature type="domain" description="Wax synthase" evidence="9">
    <location>
        <begin position="253"/>
        <end position="339"/>
    </location>
</feature>
<dbReference type="GO" id="GO:0006629">
    <property type="term" value="P:lipid metabolic process"/>
    <property type="evidence" value="ECO:0007669"/>
    <property type="project" value="InterPro"/>
</dbReference>